<evidence type="ECO:0000313" key="1">
    <source>
        <dbReference type="EMBL" id="RUP16413.1"/>
    </source>
</evidence>
<protein>
    <submittedName>
        <fullName evidence="1">Uncharacterized protein</fullName>
    </submittedName>
</protein>
<evidence type="ECO:0000313" key="2">
    <source>
        <dbReference type="Proteomes" id="UP000268093"/>
    </source>
</evidence>
<accession>A0A433B9Q7</accession>
<comment type="caution">
    <text evidence="1">The sequence shown here is derived from an EMBL/GenBank/DDBJ whole genome shotgun (WGS) entry which is preliminary data.</text>
</comment>
<dbReference type="AlphaFoldDB" id="A0A433B9Q7"/>
<organism evidence="1 2">
    <name type="scientific">Jimgerdemannia flammicorona</name>
    <dbReference type="NCBI Taxonomy" id="994334"/>
    <lineage>
        <taxon>Eukaryota</taxon>
        <taxon>Fungi</taxon>
        <taxon>Fungi incertae sedis</taxon>
        <taxon>Mucoromycota</taxon>
        <taxon>Mucoromycotina</taxon>
        <taxon>Endogonomycetes</taxon>
        <taxon>Endogonales</taxon>
        <taxon>Endogonaceae</taxon>
        <taxon>Jimgerdemannia</taxon>
    </lineage>
</organism>
<gene>
    <name evidence="1" type="ORF">BC936DRAFT_139526</name>
</gene>
<dbReference type="EMBL" id="RBNI01015249">
    <property type="protein sequence ID" value="RUP16413.1"/>
    <property type="molecule type" value="Genomic_DNA"/>
</dbReference>
<name>A0A433B9Q7_9FUNG</name>
<sequence length="206" mass="23215">MGLYGWYVSQFPNQPKLTTLGQEAIEELPTRSFTTTKLGPSKRTEQPNRTSAAMEMRSFHQGADDDLAHARDPALADGIEVPLYKDRFITVTDDHLLIQLYYLFRGTKTLELRQLRSIHSADELGLQWYSHKLVMGTEFWQHMVRMRGRGAAQRESHNRGGGRLAAKGIFGGKHEGAADIEAGVEGGERFDGLRDWREGRWGGIEG</sequence>
<keyword evidence="2" id="KW-1185">Reference proteome</keyword>
<proteinExistence type="predicted"/>
<dbReference type="Proteomes" id="UP000268093">
    <property type="component" value="Unassembled WGS sequence"/>
</dbReference>
<reference evidence="1 2" key="1">
    <citation type="journal article" date="2018" name="New Phytol.">
        <title>Phylogenomics of Endogonaceae and evolution of mycorrhizas within Mucoromycota.</title>
        <authorList>
            <person name="Chang Y."/>
            <person name="Desiro A."/>
            <person name="Na H."/>
            <person name="Sandor L."/>
            <person name="Lipzen A."/>
            <person name="Clum A."/>
            <person name="Barry K."/>
            <person name="Grigoriev I.V."/>
            <person name="Martin F.M."/>
            <person name="Stajich J.E."/>
            <person name="Smith M.E."/>
            <person name="Bonito G."/>
            <person name="Spatafora J.W."/>
        </authorList>
    </citation>
    <scope>NUCLEOTIDE SEQUENCE [LARGE SCALE GENOMIC DNA]</scope>
    <source>
        <strain evidence="1 2">GMNB39</strain>
    </source>
</reference>